<organism evidence="2 3">
    <name type="scientific">Massilia suwonensis</name>
    <dbReference type="NCBI Taxonomy" id="648895"/>
    <lineage>
        <taxon>Bacteria</taxon>
        <taxon>Pseudomonadati</taxon>
        <taxon>Pseudomonadota</taxon>
        <taxon>Betaproteobacteria</taxon>
        <taxon>Burkholderiales</taxon>
        <taxon>Oxalobacteraceae</taxon>
        <taxon>Telluria group</taxon>
        <taxon>Massilia</taxon>
    </lineage>
</organism>
<feature type="signal peptide" evidence="1">
    <location>
        <begin position="1"/>
        <end position="31"/>
    </location>
</feature>
<feature type="chain" id="PRO_5045220700" evidence="1">
    <location>
        <begin position="32"/>
        <end position="345"/>
    </location>
</feature>
<evidence type="ECO:0000256" key="1">
    <source>
        <dbReference type="SAM" id="SignalP"/>
    </source>
</evidence>
<accession>A0ABW0MS02</accession>
<evidence type="ECO:0000313" key="2">
    <source>
        <dbReference type="EMBL" id="MFC5479646.1"/>
    </source>
</evidence>
<keyword evidence="1" id="KW-0732">Signal</keyword>
<reference evidence="3" key="1">
    <citation type="journal article" date="2019" name="Int. J. Syst. Evol. Microbiol.">
        <title>The Global Catalogue of Microorganisms (GCM) 10K type strain sequencing project: providing services to taxonomists for standard genome sequencing and annotation.</title>
        <authorList>
            <consortium name="The Broad Institute Genomics Platform"/>
            <consortium name="The Broad Institute Genome Sequencing Center for Infectious Disease"/>
            <person name="Wu L."/>
            <person name="Ma J."/>
        </authorList>
    </citation>
    <scope>NUCLEOTIDE SEQUENCE [LARGE SCALE GENOMIC DNA]</scope>
    <source>
        <strain evidence="3">CCUG 43111</strain>
    </source>
</reference>
<gene>
    <name evidence="2" type="ORF">ACFPQ5_15725</name>
</gene>
<proteinExistence type="predicted"/>
<dbReference type="Proteomes" id="UP001596101">
    <property type="component" value="Unassembled WGS sequence"/>
</dbReference>
<evidence type="ECO:0000313" key="3">
    <source>
        <dbReference type="Proteomes" id="UP001596101"/>
    </source>
</evidence>
<dbReference type="RefSeq" id="WP_379757512.1">
    <property type="nucleotide sequence ID" value="NZ_JBHSMR010000013.1"/>
</dbReference>
<keyword evidence="3" id="KW-1185">Reference proteome</keyword>
<protein>
    <submittedName>
        <fullName evidence="2">DUF4034 domain-containing protein</fullName>
    </submittedName>
</protein>
<comment type="caution">
    <text evidence="2">The sequence shown here is derived from an EMBL/GenBank/DDBJ whole genome shotgun (WGS) entry which is preliminary data.</text>
</comment>
<sequence length="345" mass="38671">MTETITRTGRARRLLLPAALALASLASPALAADPAPGKPPITAASESALWWGDFAALEQQNAMYRQAGRFNPDGTPQLDLFRSGLGKVFNARIKNPEPYMKELDAMTLQWAQANPRSAFAHVLHARALLAHGESYRGTSFAKDVSEDSWKVYHRYLNQAAAYLKDNADVALADSYAHYVLIRIGTGLGWTSAQLEAIAEAGLQRNPEDKDIHFAMVNRLLPKWGGDSRSLDAYIRKATEQTRARFGWGTYALLYSEAEEDQYGKALYEDSHADWDKIRRGYDDLLERYPDSAPLRNRYAYMACIARDKPALRRLLEQLGSRLQTDAWGSNPERTIETCRGWATQV</sequence>
<name>A0ABW0MS02_9BURK</name>
<dbReference type="EMBL" id="JBHSMR010000013">
    <property type="protein sequence ID" value="MFC5479646.1"/>
    <property type="molecule type" value="Genomic_DNA"/>
</dbReference>